<evidence type="ECO:0000313" key="3">
    <source>
        <dbReference type="Proteomes" id="UP000183940"/>
    </source>
</evidence>
<name>A0A1L9QWW3_9CYAN</name>
<sequence length="846" mass="94114">MIRKLRRYWNYLLIALVTIGLALSVQSAIASVPDLTPVPLTQTSTPLEQGRQLYQLGRFADAAKLWKQAAQAYESAGDDAYQALSLSYLASAYQKLDRPEPAQEAIEESIEILESDPERQAFLWGQVLNTQANLFLYLGQTQKALDTWEMAESYYQEAGDRQGVVGSQLNQARVWHGLGYYGRAYDTLEEIAQQTNQLDDSLLKIQTLHSLGNALHLNGYRNDARQILDQALVLAEQINADSELSPILLSLGNIAADQNNTPDALYYFQQADRTAKNGKTQLDAKLNLLQLYTELGEQNETRTIATSLQKQIDTLPASRSNIYATVNFAHTLNTLERPDTILPPSKVAKLLGAAVQDARSLKDATAEAYALEQLGALYARQGQTSAGENLLKQSLSLGQAMQANVIISQAAWNLGRVLQQEGNQTEAIAAYREAIDALQALRGDLVGVDREIQFSFRESVEPVYRELVGLLLDNHPGQTELAEVRNLIESLQLAELDDFFEDACLEAKPQQIDAIDPDAALLYVIMLRDRLVVLVSAASEPIRYYTRSISQKEATQTFQTFLATLHPVSDNTKRLELSQQIYDWLIRPAEEDNALQGHNTLVFVLDDLLQRVPVAALHDGQQYLIEKYAIALSPGLQLLPANELQEQEIEALVGGISEAIDGFAALPEVKQEVQEISNTIQATQLLNQTFTRDKLVQKLKRDHPNVVHLATHGQFGSTQENTFLLVWDGQLNVRELSEVLKDRRRSKDNLELLVLSACDTAAGDDRAALGLAGFAVKSGARSTIASLWPVRDRVAAQLMAQFYEDLRQPGIGKAEALRQAQLKLLESKSFREPFFWASFVMVGNWL</sequence>
<keyword evidence="3" id="KW-1185">Reference proteome</keyword>
<evidence type="ECO:0000313" key="2">
    <source>
        <dbReference type="EMBL" id="OJJ27129.1"/>
    </source>
</evidence>
<dbReference type="AlphaFoldDB" id="A0A1L9QWW3"/>
<gene>
    <name evidence="2" type="ORF">BI308_03535</name>
</gene>
<comment type="caution">
    <text evidence="2">The sequence shown here is derived from an EMBL/GenBank/DDBJ whole genome shotgun (WGS) entry which is preliminary data.</text>
</comment>
<dbReference type="STRING" id="1925591.BI308_03535"/>
<dbReference type="PANTHER" id="PTHR10098">
    <property type="entry name" value="RAPSYN-RELATED"/>
    <property type="match status" value="1"/>
</dbReference>
<dbReference type="InterPro" id="IPR011990">
    <property type="entry name" value="TPR-like_helical_dom_sf"/>
</dbReference>
<reference evidence="2" key="1">
    <citation type="submission" date="2016-10" db="EMBL/GenBank/DDBJ databases">
        <title>CRISPR-Cas defence system in Roseofilum reptotaenium: evidence of a bacteriophage-cyanobacterium arms race in the coral black band disease.</title>
        <authorList>
            <person name="Buerger P."/>
            <person name="Wood-Charlson E.M."/>
            <person name="Weynberg K.D."/>
            <person name="Willis B."/>
            <person name="Van Oppen M.J."/>
        </authorList>
    </citation>
    <scope>NUCLEOTIDE SEQUENCE [LARGE SCALE GENOMIC DNA]</scope>
    <source>
        <strain evidence="2">AO1-A</strain>
    </source>
</reference>
<evidence type="ECO:0000259" key="1">
    <source>
        <dbReference type="Pfam" id="PF12770"/>
    </source>
</evidence>
<dbReference type="InterPro" id="IPR019734">
    <property type="entry name" value="TPR_rpt"/>
</dbReference>
<dbReference type="Pfam" id="PF13374">
    <property type="entry name" value="TPR_10"/>
    <property type="match status" value="1"/>
</dbReference>
<feature type="domain" description="CHAT" evidence="1">
    <location>
        <begin position="576"/>
        <end position="844"/>
    </location>
</feature>
<proteinExistence type="predicted"/>
<dbReference type="Pfam" id="PF12770">
    <property type="entry name" value="CHAT"/>
    <property type="match status" value="1"/>
</dbReference>
<organism evidence="2 3">
    <name type="scientific">Roseofilum reptotaenium AO1-A</name>
    <dbReference type="NCBI Taxonomy" id="1925591"/>
    <lineage>
        <taxon>Bacteria</taxon>
        <taxon>Bacillati</taxon>
        <taxon>Cyanobacteriota</taxon>
        <taxon>Cyanophyceae</taxon>
        <taxon>Desertifilales</taxon>
        <taxon>Desertifilaceae</taxon>
        <taxon>Roseofilum</taxon>
    </lineage>
</organism>
<dbReference type="Proteomes" id="UP000183940">
    <property type="component" value="Unassembled WGS sequence"/>
</dbReference>
<protein>
    <recommendedName>
        <fullName evidence="1">CHAT domain-containing protein</fullName>
    </recommendedName>
</protein>
<dbReference type="InterPro" id="IPR024983">
    <property type="entry name" value="CHAT_dom"/>
</dbReference>
<dbReference type="SMART" id="SM00028">
    <property type="entry name" value="TPR"/>
    <property type="match status" value="7"/>
</dbReference>
<dbReference type="Gene3D" id="1.25.40.10">
    <property type="entry name" value="Tetratricopeptide repeat domain"/>
    <property type="match status" value="3"/>
</dbReference>
<dbReference type="SUPFAM" id="SSF48452">
    <property type="entry name" value="TPR-like"/>
    <property type="match status" value="3"/>
</dbReference>
<dbReference type="Pfam" id="PF13424">
    <property type="entry name" value="TPR_12"/>
    <property type="match status" value="1"/>
</dbReference>
<dbReference type="PANTHER" id="PTHR10098:SF112">
    <property type="entry name" value="SLR0380 PROTEIN"/>
    <property type="match status" value="1"/>
</dbReference>
<accession>A0A1L9QWW3</accession>
<dbReference type="EMBL" id="MLAW01000003">
    <property type="protein sequence ID" value="OJJ27129.1"/>
    <property type="molecule type" value="Genomic_DNA"/>
</dbReference>